<dbReference type="Proteomes" id="UP000077317">
    <property type="component" value="Chromosome"/>
</dbReference>
<dbReference type="InterPro" id="IPR047057">
    <property type="entry name" value="MerR_fam"/>
</dbReference>
<proteinExistence type="predicted"/>
<dbReference type="RefSeq" id="WP_067060050.1">
    <property type="nucleotide sequence ID" value="NZ_CP014699.1"/>
</dbReference>
<protein>
    <recommendedName>
        <fullName evidence="6">HTH merR-type domain-containing protein</fullName>
    </recommendedName>
</protein>
<dbReference type="Gene3D" id="1.10.1660.10">
    <property type="match status" value="1"/>
</dbReference>
<dbReference type="AlphaFoldDB" id="A0A172Q597"/>
<dbReference type="GO" id="GO:0003700">
    <property type="term" value="F:DNA-binding transcription factor activity"/>
    <property type="evidence" value="ECO:0007669"/>
    <property type="project" value="InterPro"/>
</dbReference>
<feature type="coiled-coil region" evidence="5">
    <location>
        <begin position="84"/>
        <end position="118"/>
    </location>
</feature>
<evidence type="ECO:0000256" key="1">
    <source>
        <dbReference type="ARBA" id="ARBA00022491"/>
    </source>
</evidence>
<name>A0A172Q597_9STRE</name>
<keyword evidence="4" id="KW-0804">Transcription</keyword>
<evidence type="ECO:0000256" key="4">
    <source>
        <dbReference type="ARBA" id="ARBA00023163"/>
    </source>
</evidence>
<dbReference type="EMBL" id="CP014699">
    <property type="protein sequence ID" value="AND78643.1"/>
    <property type="molecule type" value="Genomic_DNA"/>
</dbReference>
<evidence type="ECO:0000313" key="7">
    <source>
        <dbReference type="EMBL" id="AND78643.1"/>
    </source>
</evidence>
<dbReference type="SUPFAM" id="SSF46955">
    <property type="entry name" value="Putative DNA-binding domain"/>
    <property type="match status" value="1"/>
</dbReference>
<keyword evidence="1" id="KW-0678">Repressor</keyword>
<dbReference type="STRING" id="1811193.A0O21_00675"/>
<dbReference type="InterPro" id="IPR009061">
    <property type="entry name" value="DNA-bd_dom_put_sf"/>
</dbReference>
<dbReference type="InterPro" id="IPR000551">
    <property type="entry name" value="MerR-type_HTH_dom"/>
</dbReference>
<gene>
    <name evidence="7" type="ORF">A0O21_00675</name>
</gene>
<dbReference type="CDD" id="cd01107">
    <property type="entry name" value="HTH_BmrR"/>
    <property type="match status" value="1"/>
</dbReference>
<dbReference type="PROSITE" id="PS50937">
    <property type="entry name" value="HTH_MERR_2"/>
    <property type="match status" value="1"/>
</dbReference>
<dbReference type="PANTHER" id="PTHR30204">
    <property type="entry name" value="REDOX-CYCLING DRUG-SENSING TRANSCRIPTIONAL ACTIVATOR SOXR"/>
    <property type="match status" value="1"/>
</dbReference>
<dbReference type="OrthoDB" id="9773308at2"/>
<evidence type="ECO:0000259" key="6">
    <source>
        <dbReference type="PROSITE" id="PS50937"/>
    </source>
</evidence>
<keyword evidence="2" id="KW-0805">Transcription regulation</keyword>
<dbReference type="PANTHER" id="PTHR30204:SF69">
    <property type="entry name" value="MERR-FAMILY TRANSCRIPTIONAL REGULATOR"/>
    <property type="match status" value="1"/>
</dbReference>
<keyword evidence="5" id="KW-0175">Coiled coil</keyword>
<organism evidence="7 8">
    <name type="scientific">Streptococcus pantholopis</name>
    <dbReference type="NCBI Taxonomy" id="1811193"/>
    <lineage>
        <taxon>Bacteria</taxon>
        <taxon>Bacillati</taxon>
        <taxon>Bacillota</taxon>
        <taxon>Bacilli</taxon>
        <taxon>Lactobacillales</taxon>
        <taxon>Streptococcaceae</taxon>
        <taxon>Streptococcus</taxon>
    </lineage>
</organism>
<evidence type="ECO:0000313" key="8">
    <source>
        <dbReference type="Proteomes" id="UP000077317"/>
    </source>
</evidence>
<keyword evidence="8" id="KW-1185">Reference proteome</keyword>
<evidence type="ECO:0000256" key="2">
    <source>
        <dbReference type="ARBA" id="ARBA00023015"/>
    </source>
</evidence>
<dbReference type="GO" id="GO:0003677">
    <property type="term" value="F:DNA binding"/>
    <property type="evidence" value="ECO:0007669"/>
    <property type="project" value="UniProtKB-KW"/>
</dbReference>
<feature type="domain" description="HTH merR-type" evidence="6">
    <location>
        <begin position="4"/>
        <end position="74"/>
    </location>
</feature>
<reference evidence="7 8" key="1">
    <citation type="journal article" date="2016" name="Int. J. Syst. Evol. Microbiol.">
        <title>Streptococcuspantholopis sp. nov., isolated from faeces of the Tibetan antelope (Pantholops hodgsonii).</title>
        <authorList>
            <person name="Bai X."/>
            <person name="Xiong Y."/>
            <person name="Lu S."/>
            <person name="Jin D."/>
            <person name="Lai X."/>
            <person name="Yang J."/>
            <person name="Niu L."/>
            <person name="Hu S."/>
            <person name="Meng X."/>
            <person name="Pu J."/>
            <person name="Ye C."/>
            <person name="Xu J."/>
        </authorList>
    </citation>
    <scope>NUCLEOTIDE SEQUENCE [LARGE SCALE GENOMIC DNA]</scope>
    <source>
        <strain evidence="7 8">TA 26</strain>
    </source>
</reference>
<sequence>MKKLLRIGKFSEMNHISIQTIRFYDRIDLLKPFYVDPVTNYRYYHINQSSIVDAIQHLRQLNFSLKEIKLILSQDDPSLLNKLVEKHRQDLKEKELMLNRQQQDLKDFQASLQAYQEHASCQKLEIIPLPKRRILSYTVKDNIYQMTAEEYELQLRGLKHKIQSYRPAFQNFGCIGSIMPQQSFLLGNWYSKEMIVFTQSELGFPFTKVSNLPPSLYAVSYCDSFQEELAALPLFLKAVQEADCRICGDYVCQVIYEHPKLTEAERKMFIRMQVPVQYK</sequence>
<evidence type="ECO:0000256" key="5">
    <source>
        <dbReference type="SAM" id="Coils"/>
    </source>
</evidence>
<dbReference type="Pfam" id="PF13411">
    <property type="entry name" value="MerR_1"/>
    <property type="match status" value="1"/>
</dbReference>
<keyword evidence="3" id="KW-0238">DNA-binding</keyword>
<dbReference type="KEGG" id="spat:A0O21_00675"/>
<evidence type="ECO:0000256" key="3">
    <source>
        <dbReference type="ARBA" id="ARBA00023125"/>
    </source>
</evidence>
<accession>A0A172Q597</accession>
<dbReference type="SMART" id="SM00422">
    <property type="entry name" value="HTH_MERR"/>
    <property type="match status" value="1"/>
</dbReference>
<reference evidence="8" key="2">
    <citation type="submission" date="2016-03" db="EMBL/GenBank/DDBJ databases">
        <title>Streptococcus antelopensis sp. nov., isolated from the feces of the Tibetan antelope (Pantholops hodgsonii) in Hoh Xil National Nature Reserve, Qinghai, China.</title>
        <authorList>
            <person name="Bai X."/>
        </authorList>
    </citation>
    <scope>NUCLEOTIDE SEQUENCE [LARGE SCALE GENOMIC DNA]</scope>
    <source>
        <strain evidence="8">TA 26</strain>
    </source>
</reference>